<keyword evidence="1" id="KW-0812">Transmembrane</keyword>
<name>A0A3G8JKM8_9ACTN</name>
<reference evidence="2 3" key="1">
    <citation type="submission" date="2018-11" db="EMBL/GenBank/DDBJ databases">
        <title>Gordonia insulae sp. nov., isolated from an island soil.</title>
        <authorList>
            <person name="Kim Y.S."/>
            <person name="Kim S.B."/>
        </authorList>
    </citation>
    <scope>NUCLEOTIDE SEQUENCE [LARGE SCALE GENOMIC DNA]</scope>
    <source>
        <strain evidence="2 3">MMS17-SY073</strain>
    </source>
</reference>
<sequence length="186" mass="20085">MYVNSAEKKTLAIIAAVILAFVVIVGGAVALLTKDTWSGDAADDDHAYLQLAVGDQLVRVEPTRMCDVLLKNCEPANVSDITVQRVPVPVGESVMLSVSEDIAKWPWNLVIQYLTPQGLDGTSVPMRSNSTYTTVLHSTRDRILVNIEVQVPSAISDAANNNVIARGYLAADTTPDDLEVPNPDLR</sequence>
<evidence type="ECO:0000313" key="3">
    <source>
        <dbReference type="Proteomes" id="UP000271469"/>
    </source>
</evidence>
<dbReference type="Pfam" id="PF10969">
    <property type="entry name" value="DUF2771"/>
    <property type="match status" value="1"/>
</dbReference>
<dbReference type="RefSeq" id="WP_124708244.1">
    <property type="nucleotide sequence ID" value="NZ_CP033972.1"/>
</dbReference>
<keyword evidence="3" id="KW-1185">Reference proteome</keyword>
<feature type="transmembrane region" description="Helical" evidence="1">
    <location>
        <begin position="12"/>
        <end position="32"/>
    </location>
</feature>
<keyword evidence="1" id="KW-1133">Transmembrane helix</keyword>
<organism evidence="2 3">
    <name type="scientific">Gordonia insulae</name>
    <dbReference type="NCBI Taxonomy" id="2420509"/>
    <lineage>
        <taxon>Bacteria</taxon>
        <taxon>Bacillati</taxon>
        <taxon>Actinomycetota</taxon>
        <taxon>Actinomycetes</taxon>
        <taxon>Mycobacteriales</taxon>
        <taxon>Gordoniaceae</taxon>
        <taxon>Gordonia</taxon>
    </lineage>
</organism>
<proteinExistence type="predicted"/>
<dbReference type="Proteomes" id="UP000271469">
    <property type="component" value="Chromosome"/>
</dbReference>
<dbReference type="OrthoDB" id="4772953at2"/>
<keyword evidence="1" id="KW-0472">Membrane</keyword>
<gene>
    <name evidence="2" type="ORF">D7316_02192</name>
</gene>
<evidence type="ECO:0008006" key="4">
    <source>
        <dbReference type="Google" id="ProtNLM"/>
    </source>
</evidence>
<protein>
    <recommendedName>
        <fullName evidence="4">DUF2771 domain-containing protein</fullName>
    </recommendedName>
</protein>
<dbReference type="EMBL" id="CP033972">
    <property type="protein sequence ID" value="AZG45596.1"/>
    <property type="molecule type" value="Genomic_DNA"/>
</dbReference>
<accession>A0A3G8JKM8</accession>
<dbReference type="InterPro" id="IPR024495">
    <property type="entry name" value="DUF2771"/>
</dbReference>
<evidence type="ECO:0000313" key="2">
    <source>
        <dbReference type="EMBL" id="AZG45596.1"/>
    </source>
</evidence>
<dbReference type="AlphaFoldDB" id="A0A3G8JKM8"/>
<dbReference type="KEGG" id="gom:D7316_02192"/>
<evidence type="ECO:0000256" key="1">
    <source>
        <dbReference type="SAM" id="Phobius"/>
    </source>
</evidence>